<protein>
    <submittedName>
        <fullName evidence="1">2-keto-3-deoxy-galactonokinase</fullName>
    </submittedName>
</protein>
<dbReference type="InterPro" id="IPR007729">
    <property type="entry name" value="DGOK"/>
</dbReference>
<evidence type="ECO:0000313" key="1">
    <source>
        <dbReference type="EMBL" id="CUH63288.1"/>
    </source>
</evidence>
<keyword evidence="2" id="KW-1185">Reference proteome</keyword>
<reference evidence="1 2" key="1">
    <citation type="submission" date="2015-09" db="EMBL/GenBank/DDBJ databases">
        <authorList>
            <consortium name="Swine Surveillance"/>
        </authorList>
    </citation>
    <scope>NUCLEOTIDE SEQUENCE [LARGE SCALE GENOMIC DNA]</scope>
    <source>
        <strain evidence="1 2">CECT 4357</strain>
    </source>
</reference>
<proteinExistence type="predicted"/>
<sequence>MARRKGIGTETVPARLLPENDDLKDLEQTAPLGLLPAPERLLLIGLTRVQQNWDGVACVIGAERSHWVQISADEAVSFQSFLTPRLAAVLAPDAARADAEAAGDSLSQPERLATQLSSADLSGDGPAILGHLIGAELAAARPYWLGQRVALIGVARWVEAYRAALAAQGVTVEGFEAGELADTGRTALRQRDGKDSA</sequence>
<evidence type="ECO:0000313" key="2">
    <source>
        <dbReference type="Proteomes" id="UP000051587"/>
    </source>
</evidence>
<keyword evidence="1" id="KW-0808">Transferase</keyword>
<gene>
    <name evidence="1" type="ORF">TG4357_00582</name>
</gene>
<dbReference type="RefSeq" id="WP_058261377.1">
    <property type="nucleotide sequence ID" value="NZ_CP051181.1"/>
</dbReference>
<dbReference type="InterPro" id="IPR042257">
    <property type="entry name" value="DGOK_C"/>
</dbReference>
<keyword evidence="1" id="KW-0418">Kinase</keyword>
<dbReference type="STRING" id="53501.SAMN04488043_10784"/>
<organism evidence="1 2">
    <name type="scientific">Thalassovita gelatinovora</name>
    <name type="common">Thalassobius gelatinovorus</name>
    <dbReference type="NCBI Taxonomy" id="53501"/>
    <lineage>
        <taxon>Bacteria</taxon>
        <taxon>Pseudomonadati</taxon>
        <taxon>Pseudomonadota</taxon>
        <taxon>Alphaproteobacteria</taxon>
        <taxon>Rhodobacterales</taxon>
        <taxon>Roseobacteraceae</taxon>
        <taxon>Thalassovita</taxon>
    </lineage>
</organism>
<name>A0A0P1FM22_THAGE</name>
<dbReference type="Pfam" id="PF05035">
    <property type="entry name" value="DGOK"/>
    <property type="match status" value="1"/>
</dbReference>
<accession>A0A0P1FM22</accession>
<dbReference type="EMBL" id="CYSA01000007">
    <property type="protein sequence ID" value="CUH63288.1"/>
    <property type="molecule type" value="Genomic_DNA"/>
</dbReference>
<dbReference type="GO" id="GO:0008671">
    <property type="term" value="F:2-dehydro-3-deoxygalactonokinase activity"/>
    <property type="evidence" value="ECO:0007669"/>
    <property type="project" value="InterPro"/>
</dbReference>
<dbReference type="Proteomes" id="UP000051587">
    <property type="component" value="Unassembled WGS sequence"/>
</dbReference>
<dbReference type="AlphaFoldDB" id="A0A0P1FM22"/>
<dbReference type="Gene3D" id="3.30.420.310">
    <property type="entry name" value="2-keto-3-deoxy-galactonokinase, C-terminal domain"/>
    <property type="match status" value="2"/>
</dbReference>
<dbReference type="OrthoDB" id="256574at2"/>
<dbReference type="GO" id="GO:0034194">
    <property type="term" value="P:D-galactonate catabolic process"/>
    <property type="evidence" value="ECO:0007669"/>
    <property type="project" value="InterPro"/>
</dbReference>